<gene>
    <name evidence="3" type="ORF">ACFOOR_09095</name>
</gene>
<comment type="caution">
    <text evidence="3">The sequence shown here is derived from an EMBL/GenBank/DDBJ whole genome shotgun (WGS) entry which is preliminary data.</text>
</comment>
<dbReference type="Proteomes" id="UP001595379">
    <property type="component" value="Unassembled WGS sequence"/>
</dbReference>
<reference evidence="4" key="1">
    <citation type="journal article" date="2019" name="Int. J. Syst. Evol. Microbiol.">
        <title>The Global Catalogue of Microorganisms (GCM) 10K type strain sequencing project: providing services to taxonomists for standard genome sequencing and annotation.</title>
        <authorList>
            <consortium name="The Broad Institute Genomics Platform"/>
            <consortium name="The Broad Institute Genome Sequencing Center for Infectious Disease"/>
            <person name="Wu L."/>
            <person name="Ma J."/>
        </authorList>
    </citation>
    <scope>NUCLEOTIDE SEQUENCE [LARGE SCALE GENOMIC DNA]</scope>
    <source>
        <strain evidence="4">KCTC 52487</strain>
    </source>
</reference>
<sequence length="124" mass="13281">MLAIRRFFSALVAVGLFAFLAYVFTLFFQPQGQGGWITALILVAVSGIASLLIYRWLSVPGRSRRRENGLPDDGSGLGLGLLGASAADRRRREDTDGDDFGSGRRGQHDGDGDADADDDPSGLH</sequence>
<dbReference type="RefSeq" id="WP_343164574.1">
    <property type="nucleotide sequence ID" value="NZ_JBHRSV010000016.1"/>
</dbReference>
<evidence type="ECO:0000256" key="2">
    <source>
        <dbReference type="SAM" id="Phobius"/>
    </source>
</evidence>
<proteinExistence type="predicted"/>
<evidence type="ECO:0000256" key="1">
    <source>
        <dbReference type="SAM" id="MobiDB-lite"/>
    </source>
</evidence>
<keyword evidence="2" id="KW-0472">Membrane</keyword>
<feature type="region of interest" description="Disordered" evidence="1">
    <location>
        <begin position="63"/>
        <end position="124"/>
    </location>
</feature>
<feature type="transmembrane region" description="Helical" evidence="2">
    <location>
        <begin position="7"/>
        <end position="28"/>
    </location>
</feature>
<dbReference type="EMBL" id="JBHRSV010000016">
    <property type="protein sequence ID" value="MFC2926262.1"/>
    <property type="molecule type" value="Genomic_DNA"/>
</dbReference>
<keyword evidence="2" id="KW-0812">Transmembrane</keyword>
<evidence type="ECO:0000313" key="3">
    <source>
        <dbReference type="EMBL" id="MFC2926262.1"/>
    </source>
</evidence>
<accession>A0ABV6ZY07</accession>
<name>A0ABV6ZY07_9PROT</name>
<keyword evidence="4" id="KW-1185">Reference proteome</keyword>
<feature type="transmembrane region" description="Helical" evidence="2">
    <location>
        <begin position="34"/>
        <end position="57"/>
    </location>
</feature>
<keyword evidence="2" id="KW-1133">Transmembrane helix</keyword>
<organism evidence="3 4">
    <name type="scientific">Hyphobacterium vulgare</name>
    <dbReference type="NCBI Taxonomy" id="1736751"/>
    <lineage>
        <taxon>Bacteria</taxon>
        <taxon>Pseudomonadati</taxon>
        <taxon>Pseudomonadota</taxon>
        <taxon>Alphaproteobacteria</taxon>
        <taxon>Maricaulales</taxon>
        <taxon>Maricaulaceae</taxon>
        <taxon>Hyphobacterium</taxon>
    </lineage>
</organism>
<protein>
    <submittedName>
        <fullName evidence="3">Uncharacterized protein</fullName>
    </submittedName>
</protein>
<evidence type="ECO:0000313" key="4">
    <source>
        <dbReference type="Proteomes" id="UP001595379"/>
    </source>
</evidence>
<feature type="compositionally biased region" description="Acidic residues" evidence="1">
    <location>
        <begin position="112"/>
        <end position="124"/>
    </location>
</feature>